<dbReference type="RefSeq" id="WP_345109469.1">
    <property type="nucleotide sequence ID" value="NZ_BAABDH010000011.1"/>
</dbReference>
<protein>
    <recommendedName>
        <fullName evidence="3">Type II toxin-antitoxin system prevent-host-death family antitoxin</fullName>
    </recommendedName>
</protein>
<dbReference type="Proteomes" id="UP001499909">
    <property type="component" value="Unassembled WGS sequence"/>
</dbReference>
<dbReference type="EMBL" id="BAABDH010000011">
    <property type="protein sequence ID" value="GAA3921439.1"/>
    <property type="molecule type" value="Genomic_DNA"/>
</dbReference>
<evidence type="ECO:0000313" key="1">
    <source>
        <dbReference type="EMBL" id="GAA3921439.1"/>
    </source>
</evidence>
<evidence type="ECO:0008006" key="3">
    <source>
        <dbReference type="Google" id="ProtNLM"/>
    </source>
</evidence>
<keyword evidence="2" id="KW-1185">Reference proteome</keyword>
<proteinExistence type="predicted"/>
<dbReference type="Gene3D" id="1.10.1220.170">
    <property type="match status" value="1"/>
</dbReference>
<accession>A0ABP7MF02</accession>
<name>A0ABP7MF02_9BACT</name>
<reference evidence="2" key="1">
    <citation type="journal article" date="2019" name="Int. J. Syst. Evol. Microbiol.">
        <title>The Global Catalogue of Microorganisms (GCM) 10K type strain sequencing project: providing services to taxonomists for standard genome sequencing and annotation.</title>
        <authorList>
            <consortium name="The Broad Institute Genomics Platform"/>
            <consortium name="The Broad Institute Genome Sequencing Center for Infectious Disease"/>
            <person name="Wu L."/>
            <person name="Ma J."/>
        </authorList>
    </citation>
    <scope>NUCLEOTIDE SEQUENCE [LARGE SCALE GENOMIC DNA]</scope>
    <source>
        <strain evidence="2">JCM 17214</strain>
    </source>
</reference>
<sequence length="76" mass="8450">MRITLEVPEHRAAFMLELLRSLPFVTLRGQAAKAAALDETAHLLSSPANAARLRAALERDRLGQHQTHSLPDDLLR</sequence>
<organism evidence="1 2">
    <name type="scientific">Hymenobacter algoricola</name>
    <dbReference type="NCBI Taxonomy" id="486267"/>
    <lineage>
        <taxon>Bacteria</taxon>
        <taxon>Pseudomonadati</taxon>
        <taxon>Bacteroidota</taxon>
        <taxon>Cytophagia</taxon>
        <taxon>Cytophagales</taxon>
        <taxon>Hymenobacteraceae</taxon>
        <taxon>Hymenobacter</taxon>
    </lineage>
</organism>
<evidence type="ECO:0000313" key="2">
    <source>
        <dbReference type="Proteomes" id="UP001499909"/>
    </source>
</evidence>
<gene>
    <name evidence="1" type="ORF">GCM10022406_04460</name>
</gene>
<comment type="caution">
    <text evidence="1">The sequence shown here is derived from an EMBL/GenBank/DDBJ whole genome shotgun (WGS) entry which is preliminary data.</text>
</comment>